<name>A0A6L2L8J4_TANCI</name>
<feature type="compositionally biased region" description="Polar residues" evidence="1">
    <location>
        <begin position="33"/>
        <end position="55"/>
    </location>
</feature>
<sequence>MSARPVWRKKLNYCNTSNVVDVNLPTPMLKPQSPFNEPSQENSPTTQSNQNSLQPHSLPLDDSCVTRVGQDLILPQRLQHEVLQLPSRAPNHCSSSVGKTRGVVIVHSRNRLGRLDQGINAAGLSITAAGSRLMLVGKADTAAEVTEEITLSS</sequence>
<protein>
    <submittedName>
        <fullName evidence="2">Uncharacterized protein</fullName>
    </submittedName>
</protein>
<comment type="caution">
    <text evidence="2">The sequence shown here is derived from an EMBL/GenBank/DDBJ whole genome shotgun (WGS) entry which is preliminary data.</text>
</comment>
<gene>
    <name evidence="2" type="ORF">Tci_030036</name>
</gene>
<dbReference type="EMBL" id="BKCJ010003937">
    <property type="protein sequence ID" value="GEU58058.1"/>
    <property type="molecule type" value="Genomic_DNA"/>
</dbReference>
<proteinExistence type="predicted"/>
<feature type="region of interest" description="Disordered" evidence="1">
    <location>
        <begin position="22"/>
        <end position="61"/>
    </location>
</feature>
<evidence type="ECO:0000256" key="1">
    <source>
        <dbReference type="SAM" id="MobiDB-lite"/>
    </source>
</evidence>
<accession>A0A6L2L8J4</accession>
<dbReference type="AlphaFoldDB" id="A0A6L2L8J4"/>
<organism evidence="2">
    <name type="scientific">Tanacetum cinerariifolium</name>
    <name type="common">Dalmatian daisy</name>
    <name type="synonym">Chrysanthemum cinerariifolium</name>
    <dbReference type="NCBI Taxonomy" id="118510"/>
    <lineage>
        <taxon>Eukaryota</taxon>
        <taxon>Viridiplantae</taxon>
        <taxon>Streptophyta</taxon>
        <taxon>Embryophyta</taxon>
        <taxon>Tracheophyta</taxon>
        <taxon>Spermatophyta</taxon>
        <taxon>Magnoliopsida</taxon>
        <taxon>eudicotyledons</taxon>
        <taxon>Gunneridae</taxon>
        <taxon>Pentapetalae</taxon>
        <taxon>asterids</taxon>
        <taxon>campanulids</taxon>
        <taxon>Asterales</taxon>
        <taxon>Asteraceae</taxon>
        <taxon>Asteroideae</taxon>
        <taxon>Anthemideae</taxon>
        <taxon>Anthemidinae</taxon>
        <taxon>Tanacetum</taxon>
    </lineage>
</organism>
<reference evidence="2" key="1">
    <citation type="journal article" date="2019" name="Sci. Rep.">
        <title>Draft genome of Tanacetum cinerariifolium, the natural source of mosquito coil.</title>
        <authorList>
            <person name="Yamashiro T."/>
            <person name="Shiraishi A."/>
            <person name="Satake H."/>
            <person name="Nakayama K."/>
        </authorList>
    </citation>
    <scope>NUCLEOTIDE SEQUENCE</scope>
</reference>
<evidence type="ECO:0000313" key="2">
    <source>
        <dbReference type="EMBL" id="GEU58058.1"/>
    </source>
</evidence>